<gene>
    <name evidence="3" type="ORF">OG549_01895</name>
</gene>
<dbReference type="SUPFAM" id="SSF52266">
    <property type="entry name" value="SGNH hydrolase"/>
    <property type="match status" value="1"/>
</dbReference>
<dbReference type="Gene3D" id="3.40.50.1110">
    <property type="entry name" value="SGNH hydrolase"/>
    <property type="match status" value="1"/>
</dbReference>
<dbReference type="InterPro" id="IPR036514">
    <property type="entry name" value="SGNH_hydro_sf"/>
</dbReference>
<dbReference type="AlphaFoldDB" id="A0AAU2UWJ9"/>
<organism evidence="3">
    <name type="scientific">Streptomyces sp. NBC_00003</name>
    <dbReference type="NCBI Taxonomy" id="2903608"/>
    <lineage>
        <taxon>Bacteria</taxon>
        <taxon>Bacillati</taxon>
        <taxon>Actinomycetota</taxon>
        <taxon>Actinomycetes</taxon>
        <taxon>Kitasatosporales</taxon>
        <taxon>Streptomycetaceae</taxon>
        <taxon>Streptomyces</taxon>
    </lineage>
</organism>
<keyword evidence="1" id="KW-0472">Membrane</keyword>
<evidence type="ECO:0000256" key="1">
    <source>
        <dbReference type="SAM" id="Phobius"/>
    </source>
</evidence>
<reference evidence="3" key="1">
    <citation type="submission" date="2022-10" db="EMBL/GenBank/DDBJ databases">
        <title>The complete genomes of actinobacterial strains from the NBC collection.</title>
        <authorList>
            <person name="Joergensen T.S."/>
            <person name="Alvarez Arevalo M."/>
            <person name="Sterndorff E.B."/>
            <person name="Faurdal D."/>
            <person name="Vuksanovic O."/>
            <person name="Mourched A.-S."/>
            <person name="Charusanti P."/>
            <person name="Shaw S."/>
            <person name="Blin K."/>
            <person name="Weber T."/>
        </authorList>
    </citation>
    <scope>NUCLEOTIDE SEQUENCE</scope>
    <source>
        <strain evidence="3">NBC_00003</strain>
    </source>
</reference>
<keyword evidence="3" id="KW-0378">Hydrolase</keyword>
<dbReference type="GO" id="GO:0016787">
    <property type="term" value="F:hydrolase activity"/>
    <property type="evidence" value="ECO:0007669"/>
    <property type="project" value="UniProtKB-KW"/>
</dbReference>
<name>A0AAU2UWJ9_9ACTN</name>
<feature type="transmembrane region" description="Helical" evidence="1">
    <location>
        <begin position="21"/>
        <end position="42"/>
    </location>
</feature>
<keyword evidence="1" id="KW-1133">Transmembrane helix</keyword>
<dbReference type="Pfam" id="PF19040">
    <property type="entry name" value="SGNH"/>
    <property type="match status" value="1"/>
</dbReference>
<proteinExistence type="predicted"/>
<evidence type="ECO:0000259" key="2">
    <source>
        <dbReference type="Pfam" id="PF19040"/>
    </source>
</evidence>
<protein>
    <submittedName>
        <fullName evidence="3">SGNH hydrolase domain-containing protein</fullName>
    </submittedName>
</protein>
<sequence>MNSNYSGSTGRPHFRRLTSRAVCTAAVAAVLGVVLVGCGGQGSTDAAGPTKAGATSKGAKVLWVGDSIAGAEAPALGAALKASGVDFKDASSDGGGTVVDGGDEITGKISGDTWKQLATNIGSFKPTVIAYQVTTYDWGTQDKQRAAYEKLARTAKDAGAKLVLVSAPPIKIDDFYKKHEPQMRTAPKAAEEAAKSSGGAAVYLDSSSLWGSDAASAKAQRSSDGIHTCQQGAAAFAKWLSGELGSQAGFQAAPVDAWAKGSWTGDARYGNLKCGS</sequence>
<dbReference type="EMBL" id="CP108318">
    <property type="protein sequence ID" value="WTW59499.1"/>
    <property type="molecule type" value="Genomic_DNA"/>
</dbReference>
<keyword evidence="1" id="KW-0812">Transmembrane</keyword>
<dbReference type="InterPro" id="IPR043968">
    <property type="entry name" value="SGNH"/>
</dbReference>
<evidence type="ECO:0000313" key="3">
    <source>
        <dbReference type="EMBL" id="WTW59499.1"/>
    </source>
</evidence>
<feature type="domain" description="SGNH" evidence="2">
    <location>
        <begin position="54"/>
        <end position="179"/>
    </location>
</feature>
<accession>A0AAU2UWJ9</accession>